<dbReference type="InterPro" id="IPR011990">
    <property type="entry name" value="TPR-like_helical_dom_sf"/>
</dbReference>
<keyword evidence="5" id="KW-1185">Reference proteome</keyword>
<dbReference type="InterPro" id="IPR036465">
    <property type="entry name" value="vWFA_dom_sf"/>
</dbReference>
<name>A0ABT7VZD6_9BORD</name>
<dbReference type="Gene3D" id="1.25.40.10">
    <property type="entry name" value="Tetratricopeptide repeat domain"/>
    <property type="match status" value="1"/>
</dbReference>
<dbReference type="PROSITE" id="PS50005">
    <property type="entry name" value="TPR"/>
    <property type="match status" value="1"/>
</dbReference>
<dbReference type="InterPro" id="IPR019734">
    <property type="entry name" value="TPR_rpt"/>
</dbReference>
<proteinExistence type="predicted"/>
<dbReference type="SUPFAM" id="SSF48452">
    <property type="entry name" value="TPR-like"/>
    <property type="match status" value="1"/>
</dbReference>
<evidence type="ECO:0000313" key="4">
    <source>
        <dbReference type="EMBL" id="MDM9558288.1"/>
    </source>
</evidence>
<organism evidence="4 5">
    <name type="scientific">Bordetella petrii</name>
    <dbReference type="NCBI Taxonomy" id="94624"/>
    <lineage>
        <taxon>Bacteria</taxon>
        <taxon>Pseudomonadati</taxon>
        <taxon>Pseudomonadota</taxon>
        <taxon>Betaproteobacteria</taxon>
        <taxon>Burkholderiales</taxon>
        <taxon>Alcaligenaceae</taxon>
        <taxon>Bordetella</taxon>
    </lineage>
</organism>
<sequence>MELDLSAFHFLRPWWLALLPLAGWLWWMRRGERDAIWRDSGIAPALLPYLVVRAPGSRGPRPVDLLALALAAGALAAAGPAWQRDEPAFLDNAAPLMVAVDLSASMDSRDVPPSRLEAARHTLSDLVARRAGARTGLIAYAGSSHLVLPPTDDANLFDLFTQALSTDLIGPQGRDVAGAIALGARVLAAERTGGTLLLVTDGADRQHLDAAQAAARAARNMQVLVMAVGRADGGQADIDTAAVRDLARAAGAPLGSLTGGADDLDWITLHAQQHFRAVQDAQAGTIHWKDAGYWLCWPLALLALLAIRRGWSVAWTACLLATAMLWPPQYAQAGPLADAFLTPDQQGRLAFEQGRYGEAAGHFRDPYWKGRAAYAAGDYPAALSAFSAVHTAEGYFYVGNTQTRLRQYDAALAAYDEALSVRPGWQAAAANREIVARLLDAMSQEQQAEAAQPPDRAIEDKTAQAGKMTRVPVAQAASEDMWLRNLTLSPARFLRGKFAAEDAAEGARP</sequence>
<dbReference type="SUPFAM" id="SSF53300">
    <property type="entry name" value="vWA-like"/>
    <property type="match status" value="1"/>
</dbReference>
<accession>A0ABT7VZD6</accession>
<dbReference type="PANTHER" id="PTHR22550:SF14">
    <property type="entry name" value="VWFA DOMAIN-CONTAINING PROTEIN"/>
    <property type="match status" value="1"/>
</dbReference>
<dbReference type="SMART" id="SM00327">
    <property type="entry name" value="VWA"/>
    <property type="match status" value="1"/>
</dbReference>
<gene>
    <name evidence="4" type="ORF">QUC21_04560</name>
</gene>
<reference evidence="4" key="1">
    <citation type="submission" date="2023-06" db="EMBL/GenBank/DDBJ databases">
        <title>full genome analysis of Phenantherene degrader P3.</title>
        <authorList>
            <person name="Akbar A."/>
            <person name="Rahmeh R."/>
            <person name="Kishk M."/>
        </authorList>
    </citation>
    <scope>NUCLEOTIDE SEQUENCE</scope>
    <source>
        <strain evidence="4">P3</strain>
    </source>
</reference>
<evidence type="ECO:0000259" key="3">
    <source>
        <dbReference type="PROSITE" id="PS50234"/>
    </source>
</evidence>
<feature type="region of interest" description="Disordered" evidence="2">
    <location>
        <begin position="445"/>
        <end position="465"/>
    </location>
</feature>
<dbReference type="Pfam" id="PF13519">
    <property type="entry name" value="VWA_2"/>
    <property type="match status" value="1"/>
</dbReference>
<feature type="domain" description="VWFA" evidence="3">
    <location>
        <begin position="95"/>
        <end position="278"/>
    </location>
</feature>
<dbReference type="Proteomes" id="UP001175604">
    <property type="component" value="Unassembled WGS sequence"/>
</dbReference>
<comment type="caution">
    <text evidence="4">The sequence shown here is derived from an EMBL/GenBank/DDBJ whole genome shotgun (WGS) entry which is preliminary data.</text>
</comment>
<dbReference type="EMBL" id="JAUDJE010000003">
    <property type="protein sequence ID" value="MDM9558288.1"/>
    <property type="molecule type" value="Genomic_DNA"/>
</dbReference>
<evidence type="ECO:0000256" key="2">
    <source>
        <dbReference type="SAM" id="MobiDB-lite"/>
    </source>
</evidence>
<evidence type="ECO:0000256" key="1">
    <source>
        <dbReference type="PROSITE-ProRule" id="PRU00339"/>
    </source>
</evidence>
<feature type="repeat" description="TPR" evidence="1">
    <location>
        <begin position="392"/>
        <end position="425"/>
    </location>
</feature>
<dbReference type="PROSITE" id="PS50234">
    <property type="entry name" value="VWFA"/>
    <property type="match status" value="1"/>
</dbReference>
<dbReference type="RefSeq" id="WP_289784455.1">
    <property type="nucleotide sequence ID" value="NZ_JAUDJE010000003.1"/>
</dbReference>
<dbReference type="Gene3D" id="3.40.50.410">
    <property type="entry name" value="von Willebrand factor, type A domain"/>
    <property type="match status" value="1"/>
</dbReference>
<dbReference type="SMART" id="SM00028">
    <property type="entry name" value="TPR"/>
    <property type="match status" value="1"/>
</dbReference>
<keyword evidence="1" id="KW-0802">TPR repeat</keyword>
<dbReference type="PANTHER" id="PTHR22550">
    <property type="entry name" value="SPORE GERMINATION PROTEIN"/>
    <property type="match status" value="1"/>
</dbReference>
<dbReference type="InterPro" id="IPR050768">
    <property type="entry name" value="UPF0353/GerABKA_families"/>
</dbReference>
<dbReference type="InterPro" id="IPR002035">
    <property type="entry name" value="VWF_A"/>
</dbReference>
<protein>
    <submittedName>
        <fullName evidence="4">VWA domain-containing protein</fullName>
    </submittedName>
</protein>
<evidence type="ECO:0000313" key="5">
    <source>
        <dbReference type="Proteomes" id="UP001175604"/>
    </source>
</evidence>